<name>A0ABX9AR35_9ENTR</name>
<evidence type="ECO:0000256" key="3">
    <source>
        <dbReference type="ARBA" id="ARBA00022362"/>
    </source>
</evidence>
<evidence type="ECO:0000256" key="10">
    <source>
        <dbReference type="ARBA" id="ARBA00022968"/>
    </source>
</evidence>
<keyword evidence="10 14" id="KW-0735">Signal-anchor</keyword>
<accession>A0ABX9AR35</accession>
<keyword evidence="9 14" id="KW-0653">Protein transport</keyword>
<dbReference type="PRINTS" id="PR01374">
    <property type="entry name" value="TONBPROTEIN"/>
</dbReference>
<evidence type="ECO:0000313" key="18">
    <source>
        <dbReference type="Proteomes" id="UP000825886"/>
    </source>
</evidence>
<evidence type="ECO:0000256" key="2">
    <source>
        <dbReference type="ARBA" id="ARBA00006555"/>
    </source>
</evidence>
<keyword evidence="8" id="KW-0677">Repeat</keyword>
<comment type="similarity">
    <text evidence="2 14">Belongs to the TonB family.</text>
</comment>
<evidence type="ECO:0000256" key="5">
    <source>
        <dbReference type="ARBA" id="ARBA00022475"/>
    </source>
</evidence>
<evidence type="ECO:0000256" key="13">
    <source>
        <dbReference type="ARBA" id="ARBA00025849"/>
    </source>
</evidence>
<evidence type="ECO:0000256" key="7">
    <source>
        <dbReference type="ARBA" id="ARBA00022692"/>
    </source>
</evidence>
<feature type="compositionally biased region" description="Basic and acidic residues" evidence="15">
    <location>
        <begin position="101"/>
        <end position="134"/>
    </location>
</feature>
<dbReference type="RefSeq" id="WP_222160697.1">
    <property type="nucleotide sequence ID" value="NZ_CP081864.1"/>
</dbReference>
<feature type="transmembrane region" description="Helical" evidence="14">
    <location>
        <begin position="16"/>
        <end position="35"/>
    </location>
</feature>
<dbReference type="Proteomes" id="UP000825886">
    <property type="component" value="Chromosome"/>
</dbReference>
<dbReference type="SUPFAM" id="SSF74653">
    <property type="entry name" value="TolA/TonB C-terminal domain"/>
    <property type="match status" value="1"/>
</dbReference>
<dbReference type="InterPro" id="IPR049924">
    <property type="entry name" value="TonB_pro-rich"/>
</dbReference>
<evidence type="ECO:0000256" key="12">
    <source>
        <dbReference type="ARBA" id="ARBA00023136"/>
    </source>
</evidence>
<keyword evidence="11 14" id="KW-1133">Transmembrane helix</keyword>
<comment type="subcellular location">
    <subcellularLocation>
        <location evidence="1 14">Cell inner membrane</location>
        <topology evidence="1 14">Single-pass membrane protein</topology>
        <orientation evidence="1 14">Periplasmic side</orientation>
    </subcellularLocation>
</comment>
<comment type="function">
    <text evidence="14">Interacts with outer membrane receptor proteins that carry out high-affinity binding and energy dependent uptake into the periplasmic space of specific substrates. It could act to transduce energy from the cytoplasmic membrane to specific energy-requiring processes in the outer membrane, resulting in the release into the periplasm of ligands bound by these outer membrane proteins.</text>
</comment>
<evidence type="ECO:0000256" key="8">
    <source>
        <dbReference type="ARBA" id="ARBA00022737"/>
    </source>
</evidence>
<dbReference type="InterPro" id="IPR037682">
    <property type="entry name" value="TonB_C"/>
</dbReference>
<feature type="region of interest" description="Disordered" evidence="15">
    <location>
        <begin position="61"/>
        <end position="176"/>
    </location>
</feature>
<dbReference type="Gene3D" id="3.30.2420.10">
    <property type="entry name" value="TonB"/>
    <property type="match status" value="1"/>
</dbReference>
<evidence type="ECO:0000256" key="1">
    <source>
        <dbReference type="ARBA" id="ARBA00004383"/>
    </source>
</evidence>
<dbReference type="EMBL" id="CP081864">
    <property type="protein sequence ID" value="QZN97660.1"/>
    <property type="molecule type" value="Genomic_DNA"/>
</dbReference>
<feature type="domain" description="TonB C-terminal" evidence="16">
    <location>
        <begin position="163"/>
        <end position="254"/>
    </location>
</feature>
<keyword evidence="12 14" id="KW-0472">Membrane</keyword>
<dbReference type="Pfam" id="PF03544">
    <property type="entry name" value="TonB_C"/>
    <property type="match status" value="1"/>
</dbReference>
<keyword evidence="7 14" id="KW-0812">Transmembrane</keyword>
<sequence length="254" mass="27739">MPQTTLLGIRRQSWSFLLSVGAHGGLIAVLLYASFNDALELPQATKPISVVMVAPAATEAAPAPQAAQPEPEPEPQVEAVKQPEPEPEPLPQPVAIPLPEPKPEPKPKPKPKTEPVKKKVEQPKKTQEKADEKQPPSPFTSEDASKTRDNAPVRQAPAPSASAQSSGPRPLSRAQPQYPARAFALRVEGRATLQFDVDSEGRVDNIRVLNAQPRNMFERDIRQAMRKWRYEAGKPGKDLQVTIIFKIDGGAVVE</sequence>
<dbReference type="PANTHER" id="PTHR33446">
    <property type="entry name" value="PROTEIN TONB-RELATED"/>
    <property type="match status" value="1"/>
</dbReference>
<dbReference type="InterPro" id="IPR003538">
    <property type="entry name" value="TonB"/>
</dbReference>
<dbReference type="NCBIfam" id="NF008084">
    <property type="entry name" value="PRK10819.1-5"/>
    <property type="match status" value="1"/>
</dbReference>
<dbReference type="Pfam" id="PF16031">
    <property type="entry name" value="TonB_N"/>
    <property type="match status" value="1"/>
</dbReference>
<evidence type="ECO:0000256" key="15">
    <source>
        <dbReference type="SAM" id="MobiDB-lite"/>
    </source>
</evidence>
<dbReference type="InterPro" id="IPR051045">
    <property type="entry name" value="TonB-dependent_transducer"/>
</dbReference>
<dbReference type="NCBIfam" id="TIGR01352">
    <property type="entry name" value="tonB_Cterm"/>
    <property type="match status" value="1"/>
</dbReference>
<keyword evidence="4 14" id="KW-0813">Transport</keyword>
<reference evidence="17 18" key="1">
    <citation type="submission" date="2021-08" db="EMBL/GenBank/DDBJ databases">
        <title>Culture and genomic analysis of Symbiopectobacterium purcellii sp. nov. gen. nov., isolated from the leafhopper Empoasca decipiens.</title>
        <authorList>
            <person name="Nadal-Jimenez P."/>
            <person name="Siozios S."/>
            <person name="Halliday N."/>
            <person name="Camara M."/>
            <person name="Hurst G.D.D."/>
        </authorList>
    </citation>
    <scope>NUCLEOTIDE SEQUENCE [LARGE SCALE GENOMIC DNA]</scope>
    <source>
        <strain evidence="17 18">SyEd1</strain>
    </source>
</reference>
<feature type="compositionally biased region" description="Pro residues" evidence="15">
    <location>
        <begin position="88"/>
        <end position="100"/>
    </location>
</feature>
<feature type="compositionally biased region" description="Low complexity" evidence="15">
    <location>
        <begin position="152"/>
        <end position="170"/>
    </location>
</feature>
<organism evidence="17 18">
    <name type="scientific">Symbiopectobacterium purcellii</name>
    <dbReference type="NCBI Taxonomy" id="2871826"/>
    <lineage>
        <taxon>Bacteria</taxon>
        <taxon>Pseudomonadati</taxon>
        <taxon>Pseudomonadota</taxon>
        <taxon>Gammaproteobacteria</taxon>
        <taxon>Enterobacterales</taxon>
        <taxon>Enterobacteriaceae</taxon>
    </lineage>
</organism>
<proteinExistence type="inferred from homology"/>
<evidence type="ECO:0000256" key="9">
    <source>
        <dbReference type="ARBA" id="ARBA00022927"/>
    </source>
</evidence>
<evidence type="ECO:0000259" key="16">
    <source>
        <dbReference type="PROSITE" id="PS52015"/>
    </source>
</evidence>
<evidence type="ECO:0000256" key="6">
    <source>
        <dbReference type="ARBA" id="ARBA00022519"/>
    </source>
</evidence>
<dbReference type="PROSITE" id="PS52015">
    <property type="entry name" value="TONB_CTD"/>
    <property type="match status" value="1"/>
</dbReference>
<keyword evidence="5 14" id="KW-1003">Cell membrane</keyword>
<dbReference type="PANTHER" id="PTHR33446:SF8">
    <property type="entry name" value="PROTEIN TONB"/>
    <property type="match status" value="1"/>
</dbReference>
<protein>
    <recommendedName>
        <fullName evidence="3 14">Protein TonB</fullName>
    </recommendedName>
</protein>
<evidence type="ECO:0000256" key="14">
    <source>
        <dbReference type="RuleBase" id="RU362123"/>
    </source>
</evidence>
<keyword evidence="6 14" id="KW-0997">Cell inner membrane</keyword>
<evidence type="ECO:0000256" key="4">
    <source>
        <dbReference type="ARBA" id="ARBA00022448"/>
    </source>
</evidence>
<dbReference type="InterPro" id="IPR006260">
    <property type="entry name" value="TonB/TolA_C"/>
</dbReference>
<evidence type="ECO:0000256" key="11">
    <source>
        <dbReference type="ARBA" id="ARBA00022989"/>
    </source>
</evidence>
<evidence type="ECO:0000313" key="17">
    <source>
        <dbReference type="EMBL" id="QZN97660.1"/>
    </source>
</evidence>
<gene>
    <name evidence="17" type="primary">tonB</name>
    <name evidence="17" type="ORF">K6K13_10280</name>
</gene>
<keyword evidence="18" id="KW-1185">Reference proteome</keyword>
<comment type="subunit">
    <text evidence="13">Homodimer. Forms a complex with the accessory proteins ExbB and ExbD.</text>
</comment>